<feature type="transmembrane region" description="Helical" evidence="1">
    <location>
        <begin position="92"/>
        <end position="111"/>
    </location>
</feature>
<feature type="transmembrane region" description="Helical" evidence="1">
    <location>
        <begin position="159"/>
        <end position="178"/>
    </location>
</feature>
<reference evidence="2 4" key="1">
    <citation type="submission" date="2017-03" db="EMBL/GenBank/DDBJ databases">
        <title>The whole genome sequencing and assembly of Lysinibacillus sphaericus DSM 28T strain.</title>
        <authorList>
            <person name="Lee Y.-J."/>
            <person name="Yi H."/>
            <person name="Bahn Y.-S."/>
            <person name="Kim J.F."/>
            <person name="Lee D.-W."/>
        </authorList>
    </citation>
    <scope>NUCLEOTIDE SEQUENCE [LARGE SCALE GENOMIC DNA]</scope>
    <source>
        <strain evidence="2 4">DSM 28</strain>
    </source>
</reference>
<feature type="transmembrane region" description="Helical" evidence="1">
    <location>
        <begin position="67"/>
        <end position="86"/>
    </location>
</feature>
<keyword evidence="3" id="KW-0378">Hydrolase</keyword>
<keyword evidence="1" id="KW-0472">Membrane</keyword>
<dbReference type="EMBL" id="UFSZ01000001">
    <property type="protein sequence ID" value="SUV17089.1"/>
    <property type="molecule type" value="Genomic_DNA"/>
</dbReference>
<gene>
    <name evidence="2" type="ORF">LS41612_12650</name>
    <name evidence="3" type="ORF">NCTC10338_02177</name>
</gene>
<evidence type="ECO:0000313" key="5">
    <source>
        <dbReference type="Proteomes" id="UP000255295"/>
    </source>
</evidence>
<dbReference type="GO" id="GO:0008233">
    <property type="term" value="F:peptidase activity"/>
    <property type="evidence" value="ECO:0007669"/>
    <property type="project" value="UniProtKB-KW"/>
</dbReference>
<dbReference type="Proteomes" id="UP000238825">
    <property type="component" value="Chromosome"/>
</dbReference>
<evidence type="ECO:0000256" key="1">
    <source>
        <dbReference type="SAM" id="Phobius"/>
    </source>
</evidence>
<feature type="transmembrane region" description="Helical" evidence="1">
    <location>
        <begin position="6"/>
        <end position="23"/>
    </location>
</feature>
<keyword evidence="1" id="KW-0812">Transmembrane</keyword>
<reference evidence="3 5" key="2">
    <citation type="submission" date="2018-06" db="EMBL/GenBank/DDBJ databases">
        <authorList>
            <consortium name="Pathogen Informatics"/>
            <person name="Doyle S."/>
        </authorList>
    </citation>
    <scope>NUCLEOTIDE SEQUENCE [LARGE SCALE GENOMIC DNA]</scope>
    <source>
        <strain evidence="3 5">NCTC10338</strain>
    </source>
</reference>
<evidence type="ECO:0000313" key="4">
    <source>
        <dbReference type="Proteomes" id="UP000238825"/>
    </source>
</evidence>
<sequence length="193" mass="22483">MILFYLFLFFIVFNLYTYLSLYVHEFGHFIAAKLLGATQTRIILNIKNVNPCTTFSFGRKISNFENCIITLSGVILQLTLSILILLQNYSLFIKIVAVIHIPAILINILPLKPLDGYYLLPLLKNIKGSIIFFYLLFILSILISIYLTWQYLFLLFDSSFNNTLIIMILPALILYKIFRKISKYRRVEYGNNS</sequence>
<proteinExistence type="predicted"/>
<name>A0A2S0K0Y8_LYSSH</name>
<keyword evidence="1" id="KW-1133">Transmembrane helix</keyword>
<dbReference type="GO" id="GO:0006508">
    <property type="term" value="P:proteolysis"/>
    <property type="evidence" value="ECO:0007669"/>
    <property type="project" value="UniProtKB-KW"/>
</dbReference>
<evidence type="ECO:0000313" key="3">
    <source>
        <dbReference type="EMBL" id="SUV17089.1"/>
    </source>
</evidence>
<dbReference type="AlphaFoldDB" id="A0A2S0K0Y8"/>
<organism evidence="2 4">
    <name type="scientific">Lysinibacillus sphaericus</name>
    <name type="common">Bacillus sphaericus</name>
    <dbReference type="NCBI Taxonomy" id="1421"/>
    <lineage>
        <taxon>Bacteria</taxon>
        <taxon>Bacillati</taxon>
        <taxon>Bacillota</taxon>
        <taxon>Bacilli</taxon>
        <taxon>Bacillales</taxon>
        <taxon>Bacillaceae</taxon>
        <taxon>Lysinibacillus</taxon>
    </lineage>
</organism>
<dbReference type="Proteomes" id="UP000255295">
    <property type="component" value="Unassembled WGS sequence"/>
</dbReference>
<evidence type="ECO:0000313" key="2">
    <source>
        <dbReference type="EMBL" id="AVK97055.1"/>
    </source>
</evidence>
<keyword evidence="3" id="KW-0645">Protease</keyword>
<dbReference type="EMBL" id="CP019980">
    <property type="protein sequence ID" value="AVK97055.1"/>
    <property type="molecule type" value="Genomic_DNA"/>
</dbReference>
<accession>A0A2S0K0Y8</accession>
<protein>
    <submittedName>
        <fullName evidence="3">Zn-dependent proteases</fullName>
    </submittedName>
</protein>
<feature type="transmembrane region" description="Helical" evidence="1">
    <location>
        <begin position="131"/>
        <end position="153"/>
    </location>
</feature>